<evidence type="ECO:0008006" key="3">
    <source>
        <dbReference type="Google" id="ProtNLM"/>
    </source>
</evidence>
<dbReference type="Proteomes" id="UP000828390">
    <property type="component" value="Unassembled WGS sequence"/>
</dbReference>
<reference evidence="1" key="2">
    <citation type="submission" date="2020-11" db="EMBL/GenBank/DDBJ databases">
        <authorList>
            <person name="McCartney M.A."/>
            <person name="Auch B."/>
            <person name="Kono T."/>
            <person name="Mallez S."/>
            <person name="Becker A."/>
            <person name="Gohl D.M."/>
            <person name="Silverstein K.A.T."/>
            <person name="Koren S."/>
            <person name="Bechman K.B."/>
            <person name="Herman A."/>
            <person name="Abrahante J.E."/>
            <person name="Garbe J."/>
        </authorList>
    </citation>
    <scope>NUCLEOTIDE SEQUENCE</scope>
    <source>
        <strain evidence="1">Duluth1</strain>
        <tissue evidence="1">Whole animal</tissue>
    </source>
</reference>
<sequence>MMTADYFTDPSGRKYSVRNNVDCKSSNVVYAVNCRRGRKNVYVGETGGTLYQRHLLNLSRIRTQHSELIAEHFYTDGSDEYRETIEQLWKAKLRTYRSYGINVQE</sequence>
<name>A0A9D4BUA7_DREPO</name>
<protein>
    <recommendedName>
        <fullName evidence="3">GIY-YIG domain-containing protein</fullName>
    </recommendedName>
</protein>
<evidence type="ECO:0000313" key="2">
    <source>
        <dbReference type="Proteomes" id="UP000828390"/>
    </source>
</evidence>
<gene>
    <name evidence="1" type="ORF">DPMN_068467</name>
</gene>
<keyword evidence="2" id="KW-1185">Reference proteome</keyword>
<reference evidence="1" key="1">
    <citation type="journal article" date="2019" name="bioRxiv">
        <title>The Genome of the Zebra Mussel, Dreissena polymorpha: A Resource for Invasive Species Research.</title>
        <authorList>
            <person name="McCartney M.A."/>
            <person name="Auch B."/>
            <person name="Kono T."/>
            <person name="Mallez S."/>
            <person name="Zhang Y."/>
            <person name="Obille A."/>
            <person name="Becker A."/>
            <person name="Abrahante J.E."/>
            <person name="Garbe J."/>
            <person name="Badalamenti J.P."/>
            <person name="Herman A."/>
            <person name="Mangelson H."/>
            <person name="Liachko I."/>
            <person name="Sullivan S."/>
            <person name="Sone E.D."/>
            <person name="Koren S."/>
            <person name="Silverstein K.A.T."/>
            <person name="Beckman K.B."/>
            <person name="Gohl D.M."/>
        </authorList>
    </citation>
    <scope>NUCLEOTIDE SEQUENCE</scope>
    <source>
        <strain evidence="1">Duluth1</strain>
        <tissue evidence="1">Whole animal</tissue>
    </source>
</reference>
<comment type="caution">
    <text evidence="1">The sequence shown here is derived from an EMBL/GenBank/DDBJ whole genome shotgun (WGS) entry which is preliminary data.</text>
</comment>
<dbReference type="AlphaFoldDB" id="A0A9D4BUA7"/>
<dbReference type="EMBL" id="JAIWYP010000014">
    <property type="protein sequence ID" value="KAH3709007.1"/>
    <property type="molecule type" value="Genomic_DNA"/>
</dbReference>
<organism evidence="1 2">
    <name type="scientific">Dreissena polymorpha</name>
    <name type="common">Zebra mussel</name>
    <name type="synonym">Mytilus polymorpha</name>
    <dbReference type="NCBI Taxonomy" id="45954"/>
    <lineage>
        <taxon>Eukaryota</taxon>
        <taxon>Metazoa</taxon>
        <taxon>Spiralia</taxon>
        <taxon>Lophotrochozoa</taxon>
        <taxon>Mollusca</taxon>
        <taxon>Bivalvia</taxon>
        <taxon>Autobranchia</taxon>
        <taxon>Heteroconchia</taxon>
        <taxon>Euheterodonta</taxon>
        <taxon>Imparidentia</taxon>
        <taxon>Neoheterodontei</taxon>
        <taxon>Myida</taxon>
        <taxon>Dreissenoidea</taxon>
        <taxon>Dreissenidae</taxon>
        <taxon>Dreissena</taxon>
    </lineage>
</organism>
<proteinExistence type="predicted"/>
<accession>A0A9D4BUA7</accession>
<evidence type="ECO:0000313" key="1">
    <source>
        <dbReference type="EMBL" id="KAH3709007.1"/>
    </source>
</evidence>